<proteinExistence type="predicted"/>
<dbReference type="EMBL" id="KZ305033">
    <property type="protein sequence ID" value="PIA46093.1"/>
    <property type="molecule type" value="Genomic_DNA"/>
</dbReference>
<accession>A0A2G5DRF3</accession>
<name>A0A2G5DRF3_AQUCA</name>
<dbReference type="Proteomes" id="UP000230069">
    <property type="component" value="Unassembled WGS sequence"/>
</dbReference>
<evidence type="ECO:0000313" key="2">
    <source>
        <dbReference type="Proteomes" id="UP000230069"/>
    </source>
</evidence>
<evidence type="ECO:0000313" key="1">
    <source>
        <dbReference type="EMBL" id="PIA46093.1"/>
    </source>
</evidence>
<organism evidence="1 2">
    <name type="scientific">Aquilegia coerulea</name>
    <name type="common">Rocky mountain columbine</name>
    <dbReference type="NCBI Taxonomy" id="218851"/>
    <lineage>
        <taxon>Eukaryota</taxon>
        <taxon>Viridiplantae</taxon>
        <taxon>Streptophyta</taxon>
        <taxon>Embryophyta</taxon>
        <taxon>Tracheophyta</taxon>
        <taxon>Spermatophyta</taxon>
        <taxon>Magnoliopsida</taxon>
        <taxon>Ranunculales</taxon>
        <taxon>Ranunculaceae</taxon>
        <taxon>Thalictroideae</taxon>
        <taxon>Aquilegia</taxon>
    </lineage>
</organism>
<sequence>MIVQEGPFGHINFRPEALDSNLNAFFLKRKKKTREERRFAVHLRRRRKKKICRHLQSRCYFEWQDSGVMKAFHIMLRI</sequence>
<dbReference type="InParanoid" id="A0A2G5DRF3"/>
<keyword evidence="2" id="KW-1185">Reference proteome</keyword>
<gene>
    <name evidence="1" type="ORF">AQUCO_01600395v1</name>
</gene>
<protein>
    <submittedName>
        <fullName evidence="1">Uncharacterized protein</fullName>
    </submittedName>
</protein>
<dbReference type="AlphaFoldDB" id="A0A2G5DRF3"/>
<reference evidence="1 2" key="1">
    <citation type="submission" date="2017-09" db="EMBL/GenBank/DDBJ databases">
        <title>WGS assembly of Aquilegia coerulea Goldsmith.</title>
        <authorList>
            <person name="Hodges S."/>
            <person name="Kramer E."/>
            <person name="Nordborg M."/>
            <person name="Tomkins J."/>
            <person name="Borevitz J."/>
            <person name="Derieg N."/>
            <person name="Yan J."/>
            <person name="Mihaltcheva S."/>
            <person name="Hayes R.D."/>
            <person name="Rokhsar D."/>
        </authorList>
    </citation>
    <scope>NUCLEOTIDE SEQUENCE [LARGE SCALE GENOMIC DNA]</scope>
    <source>
        <strain evidence="2">cv. Goldsmith</strain>
    </source>
</reference>